<dbReference type="GO" id="GO:0050661">
    <property type="term" value="F:NADP binding"/>
    <property type="evidence" value="ECO:0007669"/>
    <property type="project" value="InterPro"/>
</dbReference>
<evidence type="ECO:0000256" key="2">
    <source>
        <dbReference type="ARBA" id="ARBA00022630"/>
    </source>
</evidence>
<organism evidence="5 6">
    <name type="scientific">Plectosphaerella plurivora</name>
    <dbReference type="NCBI Taxonomy" id="936078"/>
    <lineage>
        <taxon>Eukaryota</taxon>
        <taxon>Fungi</taxon>
        <taxon>Dikarya</taxon>
        <taxon>Ascomycota</taxon>
        <taxon>Pezizomycotina</taxon>
        <taxon>Sordariomycetes</taxon>
        <taxon>Hypocreomycetidae</taxon>
        <taxon>Glomerellales</taxon>
        <taxon>Plectosphaerellaceae</taxon>
        <taxon>Plectosphaerella</taxon>
    </lineage>
</organism>
<evidence type="ECO:0000256" key="3">
    <source>
        <dbReference type="ARBA" id="ARBA00022827"/>
    </source>
</evidence>
<keyword evidence="6" id="KW-1185">Reference proteome</keyword>
<keyword evidence="4" id="KW-0560">Oxidoreductase</keyword>
<proteinExistence type="inferred from homology"/>
<dbReference type="SUPFAM" id="SSF51905">
    <property type="entry name" value="FAD/NAD(P)-binding domain"/>
    <property type="match status" value="2"/>
</dbReference>
<dbReference type="InterPro" id="IPR050346">
    <property type="entry name" value="FMO-like"/>
</dbReference>
<comment type="caution">
    <text evidence="5">The sequence shown here is derived from an EMBL/GenBank/DDBJ whole genome shotgun (WGS) entry which is preliminary data.</text>
</comment>
<dbReference type="InterPro" id="IPR036188">
    <property type="entry name" value="FAD/NAD-bd_sf"/>
</dbReference>
<evidence type="ECO:0000256" key="1">
    <source>
        <dbReference type="ARBA" id="ARBA00009183"/>
    </source>
</evidence>
<dbReference type="OrthoDB" id="2915840at2759"/>
<reference evidence="5" key="1">
    <citation type="journal article" date="2021" name="Nat. Commun.">
        <title>Genetic determinants of endophytism in the Arabidopsis root mycobiome.</title>
        <authorList>
            <person name="Mesny F."/>
            <person name="Miyauchi S."/>
            <person name="Thiergart T."/>
            <person name="Pickel B."/>
            <person name="Atanasova L."/>
            <person name="Karlsson M."/>
            <person name="Huettel B."/>
            <person name="Barry K.W."/>
            <person name="Haridas S."/>
            <person name="Chen C."/>
            <person name="Bauer D."/>
            <person name="Andreopoulos W."/>
            <person name="Pangilinan J."/>
            <person name="LaButti K."/>
            <person name="Riley R."/>
            <person name="Lipzen A."/>
            <person name="Clum A."/>
            <person name="Drula E."/>
            <person name="Henrissat B."/>
            <person name="Kohler A."/>
            <person name="Grigoriev I.V."/>
            <person name="Martin F.M."/>
            <person name="Hacquard S."/>
        </authorList>
    </citation>
    <scope>NUCLEOTIDE SEQUENCE</scope>
    <source>
        <strain evidence="5">MPI-SDFR-AT-0117</strain>
    </source>
</reference>
<dbReference type="Gene3D" id="3.50.50.60">
    <property type="entry name" value="FAD/NAD(P)-binding domain"/>
    <property type="match status" value="1"/>
</dbReference>
<sequence length="585" mass="64515">METLDCAVIGAGWFGLAAAKQFRCTSPSASLAVFEASPDLGGTWASHRLYPGIKTNNLLGTYEYPDFPMDPAVFDVSPGQHIPGRVVNDYLHAYASRFGITPLVRLRTKVIIAEHRDSPEGGWLLTVSGPDGIQARIIAKKMIVATGLTSEPCMPRFEGQDTFGGLIFHGRDFARHADTIRPGGTVAVLGGGKTAFDAVYAYAMAGVKVNWIIRASGHGPSWFSPPHATPLKRWIEHLANTRFLTWFSPCIWGAADGYPTIRRLLHGTAIGRAIVDGFWFALTSDVLGMNRYDDHPDTARLRPWLGVMYSGTSYSFFNYETDFWSLVKSDAVSVHIGDVSRLSPNTVHLADGTTLAADTLLAHGGWLHVPPIKFLPEGIDAELGIPHAPSKGAEQTADADLAALADQDIFRRFPKLREPPAWDPTHTPPASRPGFRTSDPNAAAVTPWNLHRFTAPAAPRFLRARDTAFVGHVGNFSTAITAHIQGLWVAAYMTGRLARDPGAVPAAELLYETVLHNRFGRWRYPVDWGERAPSFIFDAVPYLDLLLQDLGLQSHRKGGWWAEMWSPYMSPDYRTVNEEWKAKYE</sequence>
<protein>
    <submittedName>
        <fullName evidence="5">Uncharacterized protein</fullName>
    </submittedName>
</protein>
<comment type="similarity">
    <text evidence="1">Belongs to the FMO family.</text>
</comment>
<evidence type="ECO:0000313" key="5">
    <source>
        <dbReference type="EMBL" id="KAH6687186.1"/>
    </source>
</evidence>
<dbReference type="AlphaFoldDB" id="A0A9P9A8G9"/>
<dbReference type="InterPro" id="IPR020946">
    <property type="entry name" value="Flavin_mOase-like"/>
</dbReference>
<dbReference type="GO" id="GO:0004499">
    <property type="term" value="F:N,N-dimethylaniline monooxygenase activity"/>
    <property type="evidence" value="ECO:0007669"/>
    <property type="project" value="InterPro"/>
</dbReference>
<keyword evidence="3" id="KW-0274">FAD</keyword>
<dbReference type="PANTHER" id="PTHR23023">
    <property type="entry name" value="DIMETHYLANILINE MONOOXYGENASE"/>
    <property type="match status" value="1"/>
</dbReference>
<dbReference type="Pfam" id="PF00743">
    <property type="entry name" value="FMO-like"/>
    <property type="match status" value="1"/>
</dbReference>
<keyword evidence="2" id="KW-0285">Flavoprotein</keyword>
<dbReference type="Proteomes" id="UP000770015">
    <property type="component" value="Unassembled WGS sequence"/>
</dbReference>
<gene>
    <name evidence="5" type="ORF">F5X68DRAFT_8971</name>
</gene>
<accession>A0A9P9A8G9</accession>
<name>A0A9P9A8G9_9PEZI</name>
<dbReference type="GO" id="GO:0050660">
    <property type="term" value="F:flavin adenine dinucleotide binding"/>
    <property type="evidence" value="ECO:0007669"/>
    <property type="project" value="InterPro"/>
</dbReference>
<evidence type="ECO:0000256" key="4">
    <source>
        <dbReference type="ARBA" id="ARBA00023002"/>
    </source>
</evidence>
<evidence type="ECO:0000313" key="6">
    <source>
        <dbReference type="Proteomes" id="UP000770015"/>
    </source>
</evidence>
<dbReference type="EMBL" id="JAGSXJ010000011">
    <property type="protein sequence ID" value="KAH6687186.1"/>
    <property type="molecule type" value="Genomic_DNA"/>
</dbReference>